<dbReference type="InterPro" id="IPR018077">
    <property type="entry name" value="Glyco_hydro_fam25_subgr"/>
</dbReference>
<name>A0A919Y1M5_9BACL</name>
<dbReference type="Proteomes" id="UP000678895">
    <property type="component" value="Unassembled WGS sequence"/>
</dbReference>
<dbReference type="PANTHER" id="PTHR34135">
    <property type="entry name" value="LYSOZYME"/>
    <property type="match status" value="1"/>
</dbReference>
<accession>A0A919Y1M5</accession>
<comment type="caution">
    <text evidence="4">The sequence shown here is derived from an EMBL/GenBank/DDBJ whole genome shotgun (WGS) entry which is preliminary data.</text>
</comment>
<proteinExistence type="inferred from homology"/>
<dbReference type="PANTHER" id="PTHR34135:SF2">
    <property type="entry name" value="LYSOZYME"/>
    <property type="match status" value="1"/>
</dbReference>
<keyword evidence="2" id="KW-0378">Hydrolase</keyword>
<evidence type="ECO:0000256" key="3">
    <source>
        <dbReference type="ARBA" id="ARBA00023295"/>
    </source>
</evidence>
<evidence type="ECO:0000313" key="4">
    <source>
        <dbReference type="EMBL" id="GIO40400.1"/>
    </source>
</evidence>
<dbReference type="SUPFAM" id="SSF51445">
    <property type="entry name" value="(Trans)glycosidases"/>
    <property type="match status" value="1"/>
</dbReference>
<comment type="similarity">
    <text evidence="1">Belongs to the glycosyl hydrolase 25 family.</text>
</comment>
<evidence type="ECO:0000256" key="1">
    <source>
        <dbReference type="ARBA" id="ARBA00010646"/>
    </source>
</evidence>
<organism evidence="4 5">
    <name type="scientific">Paenibacillus apis</name>
    <dbReference type="NCBI Taxonomy" id="1792174"/>
    <lineage>
        <taxon>Bacteria</taxon>
        <taxon>Bacillati</taxon>
        <taxon>Bacillota</taxon>
        <taxon>Bacilli</taxon>
        <taxon>Bacillales</taxon>
        <taxon>Paenibacillaceae</taxon>
        <taxon>Paenibacillus</taxon>
    </lineage>
</organism>
<dbReference type="EMBL" id="BORS01000001">
    <property type="protein sequence ID" value="GIO40400.1"/>
    <property type="molecule type" value="Genomic_DNA"/>
</dbReference>
<evidence type="ECO:0008006" key="6">
    <source>
        <dbReference type="Google" id="ProtNLM"/>
    </source>
</evidence>
<dbReference type="RefSeq" id="WP_301624150.1">
    <property type="nucleotide sequence ID" value="NZ_BORS01000001.1"/>
</dbReference>
<dbReference type="GO" id="GO:0016998">
    <property type="term" value="P:cell wall macromolecule catabolic process"/>
    <property type="evidence" value="ECO:0007669"/>
    <property type="project" value="InterPro"/>
</dbReference>
<dbReference type="CDD" id="cd00599">
    <property type="entry name" value="GH25_muramidase"/>
    <property type="match status" value="1"/>
</dbReference>
<dbReference type="InterPro" id="IPR017853">
    <property type="entry name" value="GH"/>
</dbReference>
<gene>
    <name evidence="4" type="ORF">J41TS4_01580</name>
</gene>
<protein>
    <recommendedName>
        <fullName evidence="6">Lysozyme</fullName>
    </recommendedName>
</protein>
<dbReference type="GO" id="GO:0003796">
    <property type="term" value="F:lysozyme activity"/>
    <property type="evidence" value="ECO:0007669"/>
    <property type="project" value="InterPro"/>
</dbReference>
<reference evidence="4" key="1">
    <citation type="submission" date="2021-03" db="EMBL/GenBank/DDBJ databases">
        <title>Antimicrobial resistance genes in bacteria isolated from Japanese honey, and their potential for conferring macrolide and lincosamide resistance in the American foulbrood pathogen Paenibacillus larvae.</title>
        <authorList>
            <person name="Okamoto M."/>
            <person name="Kumagai M."/>
            <person name="Kanamori H."/>
            <person name="Takamatsu D."/>
        </authorList>
    </citation>
    <scope>NUCLEOTIDE SEQUENCE</scope>
    <source>
        <strain evidence="4">J41TS4</strain>
    </source>
</reference>
<dbReference type="Gene3D" id="3.20.20.80">
    <property type="entry name" value="Glycosidases"/>
    <property type="match status" value="1"/>
</dbReference>
<dbReference type="PROSITE" id="PS51904">
    <property type="entry name" value="GLYCOSYL_HYDROL_F25_2"/>
    <property type="match status" value="1"/>
</dbReference>
<dbReference type="AlphaFoldDB" id="A0A919Y1M5"/>
<sequence length="292" mass="32331">MQNRGNNHAQGIDVSHWQGTIDWDKVYSSGKSFVFMKASQGTSRVDPNFKINASRAKAAGLLIGPYHFLDAITPGAARQEAQHFYETLLTADVEFDLPPVMDYESNPGRLSKQSINEIAKSFLAEIERLTGRTPIIYTGNSFAQQFDAELGRYPLWVARYSNQAPYDVPGWNTWSFWQYSDTGSIPGITGNVDLNEFSGTVKELQRFCQLHTEPSESKGTDSNSLLESRISALERRLNMSGTEPLPKWAEPAVIAGKQSGAITTSADKGVPELVALQMLYNLGLLESKTQKS</sequence>
<dbReference type="GO" id="GO:0016052">
    <property type="term" value="P:carbohydrate catabolic process"/>
    <property type="evidence" value="ECO:0007669"/>
    <property type="project" value="TreeGrafter"/>
</dbReference>
<dbReference type="InterPro" id="IPR002053">
    <property type="entry name" value="Glyco_hydro_25"/>
</dbReference>
<keyword evidence="3" id="KW-0326">Glycosidase</keyword>
<evidence type="ECO:0000256" key="2">
    <source>
        <dbReference type="ARBA" id="ARBA00022801"/>
    </source>
</evidence>
<evidence type="ECO:0000313" key="5">
    <source>
        <dbReference type="Proteomes" id="UP000678895"/>
    </source>
</evidence>
<keyword evidence="5" id="KW-1185">Reference proteome</keyword>
<dbReference type="Pfam" id="PF01183">
    <property type="entry name" value="Glyco_hydro_25"/>
    <property type="match status" value="1"/>
</dbReference>
<dbReference type="GO" id="GO:0009253">
    <property type="term" value="P:peptidoglycan catabolic process"/>
    <property type="evidence" value="ECO:0007669"/>
    <property type="project" value="InterPro"/>
</dbReference>
<dbReference type="SMART" id="SM00641">
    <property type="entry name" value="Glyco_25"/>
    <property type="match status" value="1"/>
</dbReference>